<sequence>MLVFNSTCSGLKSKSIRSTNFLFLLLIFFRSFLLVTGVLHSSFSLSFSMSTSRVWIWLTGLLGVIPLLMKGSSTLKSTVLLVVVVFFSSFLSVPFPLKSMTWEAPFSVFPLPPGAVSPMGPVFCRLLFLQSDNILSLKMG</sequence>
<evidence type="ECO:0000313" key="2">
    <source>
        <dbReference type="EMBL" id="CAG6646413.1"/>
    </source>
</evidence>
<feature type="transmembrane region" description="Helical" evidence="1">
    <location>
        <begin position="21"/>
        <end position="42"/>
    </location>
</feature>
<reference evidence="2" key="1">
    <citation type="submission" date="2021-05" db="EMBL/GenBank/DDBJ databases">
        <authorList>
            <person name="Alioto T."/>
            <person name="Alioto T."/>
            <person name="Gomez Garrido J."/>
        </authorList>
    </citation>
    <scope>NUCLEOTIDE SEQUENCE</scope>
</reference>
<dbReference type="EMBL" id="HBUF01141686">
    <property type="protein sequence ID" value="CAG6646413.1"/>
    <property type="molecule type" value="Transcribed_RNA"/>
</dbReference>
<keyword evidence="1" id="KW-0472">Membrane</keyword>
<proteinExistence type="predicted"/>
<protein>
    <submittedName>
        <fullName evidence="2">Uncharacterized protein</fullName>
    </submittedName>
</protein>
<organism evidence="2">
    <name type="scientific">Cacopsylla melanoneura</name>
    <dbReference type="NCBI Taxonomy" id="428564"/>
    <lineage>
        <taxon>Eukaryota</taxon>
        <taxon>Metazoa</taxon>
        <taxon>Ecdysozoa</taxon>
        <taxon>Arthropoda</taxon>
        <taxon>Hexapoda</taxon>
        <taxon>Insecta</taxon>
        <taxon>Pterygota</taxon>
        <taxon>Neoptera</taxon>
        <taxon>Paraneoptera</taxon>
        <taxon>Hemiptera</taxon>
        <taxon>Sternorrhyncha</taxon>
        <taxon>Psylloidea</taxon>
        <taxon>Psyllidae</taxon>
        <taxon>Psyllinae</taxon>
        <taxon>Cacopsylla</taxon>
    </lineage>
</organism>
<keyword evidence="1" id="KW-0812">Transmembrane</keyword>
<evidence type="ECO:0000256" key="1">
    <source>
        <dbReference type="SAM" id="Phobius"/>
    </source>
</evidence>
<keyword evidence="1" id="KW-1133">Transmembrane helix</keyword>
<feature type="transmembrane region" description="Helical" evidence="1">
    <location>
        <begin position="78"/>
        <end position="97"/>
    </location>
</feature>
<feature type="transmembrane region" description="Helical" evidence="1">
    <location>
        <begin position="54"/>
        <end position="71"/>
    </location>
</feature>
<accession>A0A8D8W5D3</accession>
<name>A0A8D8W5D3_9HEMI</name>
<dbReference type="AlphaFoldDB" id="A0A8D8W5D3"/>
<feature type="transmembrane region" description="Helical" evidence="1">
    <location>
        <begin position="109"/>
        <end position="129"/>
    </location>
</feature>